<feature type="domain" description="Tudor" evidence="2">
    <location>
        <begin position="2"/>
        <end position="62"/>
    </location>
</feature>
<evidence type="ECO:0000313" key="3">
    <source>
        <dbReference type="EMBL" id="KAG8571141.1"/>
    </source>
</evidence>
<evidence type="ECO:0000313" key="4">
    <source>
        <dbReference type="Proteomes" id="UP000824782"/>
    </source>
</evidence>
<reference evidence="3" key="1">
    <citation type="thesis" date="2020" institute="ProQuest LLC" country="789 East Eisenhower Parkway, Ann Arbor, MI, USA">
        <title>Comparative Genomics and Chromosome Evolution.</title>
        <authorList>
            <person name="Mudd A.B."/>
        </authorList>
    </citation>
    <scope>NUCLEOTIDE SEQUENCE</scope>
    <source>
        <strain evidence="3">237g6f4</strain>
        <tissue evidence="3">Blood</tissue>
    </source>
</reference>
<feature type="region of interest" description="Disordered" evidence="1">
    <location>
        <begin position="142"/>
        <end position="185"/>
    </location>
</feature>
<feature type="region of interest" description="Disordered" evidence="1">
    <location>
        <begin position="604"/>
        <end position="640"/>
    </location>
</feature>
<keyword evidence="4" id="KW-1185">Reference proteome</keyword>
<feature type="compositionally biased region" description="Basic and acidic residues" evidence="1">
    <location>
        <begin position="709"/>
        <end position="719"/>
    </location>
</feature>
<protein>
    <recommendedName>
        <fullName evidence="2">Tudor domain-containing protein</fullName>
    </recommendedName>
</protein>
<dbReference type="Proteomes" id="UP000824782">
    <property type="component" value="Unassembled WGS sequence"/>
</dbReference>
<dbReference type="PANTHER" id="PTHR22948">
    <property type="entry name" value="TUDOR DOMAIN CONTAINING PROTEIN"/>
    <property type="match status" value="1"/>
</dbReference>
<feature type="domain" description="Tudor" evidence="2">
    <location>
        <begin position="442"/>
        <end position="501"/>
    </location>
</feature>
<evidence type="ECO:0000256" key="1">
    <source>
        <dbReference type="SAM" id="MobiDB-lite"/>
    </source>
</evidence>
<dbReference type="InterPro" id="IPR035437">
    <property type="entry name" value="SNase_OB-fold_sf"/>
</dbReference>
<dbReference type="PANTHER" id="PTHR22948:SF4">
    <property type="entry name" value="TUDOR DOMAIN-CONTAINING PROTEIN 1"/>
    <property type="match status" value="1"/>
</dbReference>
<dbReference type="Gene3D" id="2.30.30.140">
    <property type="match status" value="3"/>
</dbReference>
<dbReference type="Pfam" id="PF00567">
    <property type="entry name" value="TUDOR"/>
    <property type="match status" value="3"/>
</dbReference>
<feature type="domain" description="Tudor" evidence="2">
    <location>
        <begin position="238"/>
        <end position="297"/>
    </location>
</feature>
<evidence type="ECO:0000259" key="2">
    <source>
        <dbReference type="PROSITE" id="PS50304"/>
    </source>
</evidence>
<feature type="compositionally biased region" description="Basic and acidic residues" evidence="1">
    <location>
        <begin position="158"/>
        <end position="171"/>
    </location>
</feature>
<dbReference type="AlphaFoldDB" id="A0AAV7BEY7"/>
<accession>A0AAV7BEY7</accession>
<dbReference type="Gene3D" id="2.40.50.90">
    <property type="match status" value="3"/>
</dbReference>
<gene>
    <name evidence="3" type="ORF">GDO81_011537</name>
</gene>
<dbReference type="SUPFAM" id="SSF63748">
    <property type="entry name" value="Tudor/PWWP/MBT"/>
    <property type="match status" value="3"/>
</dbReference>
<feature type="region of interest" description="Disordered" evidence="1">
    <location>
        <begin position="681"/>
        <end position="744"/>
    </location>
</feature>
<name>A0AAV7BEY7_ENGPU</name>
<dbReference type="InterPro" id="IPR002999">
    <property type="entry name" value="Tudor"/>
</dbReference>
<dbReference type="InterPro" id="IPR050621">
    <property type="entry name" value="Tudor_domain_containing"/>
</dbReference>
<proteinExistence type="predicted"/>
<dbReference type="FunFam" id="2.30.30.140:FF:000018">
    <property type="entry name" value="Serine/threonine-protein kinase 31"/>
    <property type="match status" value="3"/>
</dbReference>
<feature type="compositionally biased region" description="Polar residues" evidence="1">
    <location>
        <begin position="622"/>
        <end position="633"/>
    </location>
</feature>
<dbReference type="PROSITE" id="PS50304">
    <property type="entry name" value="TUDOR"/>
    <property type="match status" value="3"/>
</dbReference>
<organism evidence="3 4">
    <name type="scientific">Engystomops pustulosus</name>
    <name type="common">Tungara frog</name>
    <name type="synonym">Physalaemus pustulosus</name>
    <dbReference type="NCBI Taxonomy" id="76066"/>
    <lineage>
        <taxon>Eukaryota</taxon>
        <taxon>Metazoa</taxon>
        <taxon>Chordata</taxon>
        <taxon>Craniata</taxon>
        <taxon>Vertebrata</taxon>
        <taxon>Euteleostomi</taxon>
        <taxon>Amphibia</taxon>
        <taxon>Batrachia</taxon>
        <taxon>Anura</taxon>
        <taxon>Neobatrachia</taxon>
        <taxon>Hyloidea</taxon>
        <taxon>Leptodactylidae</taxon>
        <taxon>Leiuperinae</taxon>
        <taxon>Engystomops</taxon>
    </lineage>
</organism>
<comment type="caution">
    <text evidence="3">The sequence shown here is derived from an EMBL/GenBank/DDBJ whole genome shotgun (WGS) entry which is preliminary data.</text>
</comment>
<dbReference type="SMART" id="SM00333">
    <property type="entry name" value="TUDOR"/>
    <property type="match status" value="3"/>
</dbReference>
<sequence>FTPNTGEVCAAKYHQDQLWYRALVYNVDTTMRMAQVLYLDYGNIEVVSLDCVQPMHKDIELLPPCALLCSLVHLTAPPYGWTPECLVEVKRLLLGQKLSIRIVEIVQGELLQYMVDVSLLDTGVHVRNIIIEKGYSFPQLKKADGKAEDPETVPNLKKQTEMPDFMSREVSQDNTTPKPEALPSSVRVGDRFDVDIPVIDNPEMFFCQRTQSAQQLADVMVKMRERYGKISPPSNGFIPDPGEPCAAQFSEDNNWYRAGVVRHLSGDSVLVRYLDFGNTEVLPSSRLRRIDPDLLSIPFQAAQASLAGVKPLSGQWSPEATQAFKNLVMNKILSASVVATCDRILTLKLINESITPKMSISQCLIDAGLAVPSTADIVEPEDVALRWTELPIGQETEVLVCMLRNPGEFYCHINNQTDLQLLNKLNLCLGQYCTDHKSEGYHPAKEDFCGAYYAGDGNWYRAQVKDLIAAGSAKVMFLDYGNKEEVSGDNLCRIPSSFLQLPFQAICCSLSGVKPAGEKWSIDSAKTFLKSAVGVNILAKAVERTRFGYSVELVAKESGTVIADVLIASQCAIREEKSVQMDVNNNRALRPPRAPLLTSKILPVFNSDKGAPTPLDPRPGDCSNSSPPDSLQNVPRDALASVHNSSKIPIAIPKKFIADPTGNGDLHPSNPIVRLPKSIPSPTCIAPHSNNSSPSNLIKAHSSKSTSLIHREKYTRNPHSDSLSPSSQKELHKTESNLTTSGESCVNNSISLVSTSPHMSLFPAPSLVPTSPHINLSPAPSPLVPTGPHMSLSPAPSTLVPTGPHMSLSPAPSTLVPTGPHMSLSPAPSTLYHVMAITRAQKLSLGDRRGIPAVRSSRDPAVTARIVTIAIPAV</sequence>
<feature type="non-terminal residue" evidence="3">
    <location>
        <position position="1"/>
    </location>
</feature>
<dbReference type="EMBL" id="WNYA01000005">
    <property type="protein sequence ID" value="KAG8571141.1"/>
    <property type="molecule type" value="Genomic_DNA"/>
</dbReference>